<dbReference type="Proteomes" id="UP000677611">
    <property type="component" value="Unassembled WGS sequence"/>
</dbReference>
<evidence type="ECO:0000313" key="2">
    <source>
        <dbReference type="Proteomes" id="UP000677611"/>
    </source>
</evidence>
<accession>A0ABS3NU87</accession>
<name>A0ABS3NU87_9BACI</name>
<keyword evidence="2" id="KW-1185">Reference proteome</keyword>
<reference evidence="1 2" key="1">
    <citation type="submission" date="2021-03" db="EMBL/GenBank/DDBJ databases">
        <title>Identification of novel Bacillus strains.</title>
        <authorList>
            <person name="Xiao Z."/>
            <person name="Li Y."/>
            <person name="Shen J."/>
        </authorList>
    </citation>
    <scope>NUCLEOTIDE SEQUENCE [LARGE SCALE GENOMIC DNA]</scope>
    <source>
        <strain evidence="1 2">SY8</strain>
    </source>
</reference>
<gene>
    <name evidence="1" type="ORF">J4P90_03500</name>
</gene>
<organism evidence="1 2">
    <name type="scientific">Bacillus arachidis</name>
    <dbReference type="NCBI Taxonomy" id="2819290"/>
    <lineage>
        <taxon>Bacteria</taxon>
        <taxon>Bacillati</taxon>
        <taxon>Bacillota</taxon>
        <taxon>Bacilli</taxon>
        <taxon>Bacillales</taxon>
        <taxon>Bacillaceae</taxon>
        <taxon>Bacillus</taxon>
    </lineage>
</organism>
<protein>
    <submittedName>
        <fullName evidence="1">Uncharacterized protein</fullName>
    </submittedName>
</protein>
<proteinExistence type="predicted"/>
<comment type="caution">
    <text evidence="1">The sequence shown here is derived from an EMBL/GenBank/DDBJ whole genome shotgun (WGS) entry which is preliminary data.</text>
</comment>
<dbReference type="EMBL" id="JAGDQJ010000006">
    <property type="protein sequence ID" value="MBO1624318.1"/>
    <property type="molecule type" value="Genomic_DNA"/>
</dbReference>
<dbReference type="RefSeq" id="WP_026591319.1">
    <property type="nucleotide sequence ID" value="NZ_CP127376.1"/>
</dbReference>
<evidence type="ECO:0000313" key="1">
    <source>
        <dbReference type="EMBL" id="MBO1624318.1"/>
    </source>
</evidence>
<sequence>MKNEARVFQWLQEQQAPFWIQLQILQAFQMYKLIIEMDKKLIIYEEKANRERNEFIP</sequence>